<evidence type="ECO:0000259" key="4">
    <source>
        <dbReference type="Pfam" id="PF09084"/>
    </source>
</evidence>
<name>A0A1L7NEX8_PSEPU</name>
<dbReference type="AlphaFoldDB" id="A0A1L7NEX8"/>
<evidence type="ECO:0000256" key="2">
    <source>
        <dbReference type="ARBA" id="ARBA00010742"/>
    </source>
</evidence>
<dbReference type="InterPro" id="IPR015168">
    <property type="entry name" value="SsuA/THI5"/>
</dbReference>
<protein>
    <submittedName>
        <fullName evidence="5">ABC-type nitrate/sulfonate/bicarbonate transport systems periplasmic components-like protein</fullName>
    </submittedName>
</protein>
<proteinExistence type="inferred from homology"/>
<sequence length="237" mass="26266">MLRNVTAGGPLRLLAGNTGKLAHALIARPQIDSIEALRGGRIGILNRREGTFFQVRTMLARHGLHYPQDYSVIETGGVPARHRALLDGSIDAGLQSVPWSYQAEDEGLRNLGQIIDYIPDWQFVSVNASLPWAERNRELLQRFLAVLLESTEALYSSREAAAEVASRQLPTRRDYALRAWDYYTASNALTRDMSVSAAGLSTVLQVQRSNGLLDDPASMRVEDYQASEFLAAARHCL</sequence>
<dbReference type="EMBL" id="AP015029">
    <property type="protein sequence ID" value="BAW24018.1"/>
    <property type="molecule type" value="Genomic_DNA"/>
</dbReference>
<dbReference type="Gene3D" id="3.40.190.10">
    <property type="entry name" value="Periplasmic binding protein-like II"/>
    <property type="match status" value="2"/>
</dbReference>
<dbReference type="Proteomes" id="UP000218731">
    <property type="component" value="Chromosome 1"/>
</dbReference>
<reference evidence="5 6" key="1">
    <citation type="submission" date="2015-11" db="EMBL/GenBank/DDBJ databases">
        <title>Complete genome sequencing of a biphenyl-degrading bacterium, Pseudomonas putida KF715 (=NBRC110667).</title>
        <authorList>
            <person name="Suenaga H."/>
            <person name="Fujihara N."/>
            <person name="Watanabe T."/>
            <person name="Hirose J."/>
            <person name="Kimura N."/>
            <person name="Yamazoe A."/>
            <person name="Hosoyama A."/>
            <person name="Shimodaira J."/>
            <person name="Furukawa K."/>
        </authorList>
    </citation>
    <scope>NUCLEOTIDE SEQUENCE [LARGE SCALE GENOMIC DNA]</scope>
    <source>
        <strain evidence="5 6">KF715</strain>
    </source>
</reference>
<evidence type="ECO:0000256" key="1">
    <source>
        <dbReference type="ARBA" id="ARBA00004418"/>
    </source>
</evidence>
<gene>
    <name evidence="5" type="ORF">KF715C_ch34450</name>
</gene>
<comment type="similarity">
    <text evidence="2">Belongs to the bacterial solute-binding protein SsuA/TauA family.</text>
</comment>
<evidence type="ECO:0000313" key="5">
    <source>
        <dbReference type="EMBL" id="BAW24018.1"/>
    </source>
</evidence>
<evidence type="ECO:0000256" key="3">
    <source>
        <dbReference type="ARBA" id="ARBA00022729"/>
    </source>
</evidence>
<evidence type="ECO:0000313" key="6">
    <source>
        <dbReference type="Proteomes" id="UP000218731"/>
    </source>
</evidence>
<dbReference type="PANTHER" id="PTHR30024:SF47">
    <property type="entry name" value="TAURINE-BINDING PERIPLASMIC PROTEIN"/>
    <property type="match status" value="1"/>
</dbReference>
<feature type="domain" description="SsuA/THI5-like" evidence="4">
    <location>
        <begin position="23"/>
        <end position="157"/>
    </location>
</feature>
<accession>A0A1L7NEX8</accession>
<dbReference type="GO" id="GO:0042597">
    <property type="term" value="C:periplasmic space"/>
    <property type="evidence" value="ECO:0007669"/>
    <property type="project" value="UniProtKB-SubCell"/>
</dbReference>
<dbReference type="Pfam" id="PF09084">
    <property type="entry name" value="NMT1"/>
    <property type="match status" value="1"/>
</dbReference>
<organism evidence="5 6">
    <name type="scientific">Pseudomonas putida</name>
    <name type="common">Arthrobacter siderocapsulatus</name>
    <dbReference type="NCBI Taxonomy" id="303"/>
    <lineage>
        <taxon>Bacteria</taxon>
        <taxon>Pseudomonadati</taxon>
        <taxon>Pseudomonadota</taxon>
        <taxon>Gammaproteobacteria</taxon>
        <taxon>Pseudomonadales</taxon>
        <taxon>Pseudomonadaceae</taxon>
        <taxon>Pseudomonas</taxon>
    </lineage>
</organism>
<comment type="subcellular location">
    <subcellularLocation>
        <location evidence="1">Periplasm</location>
    </subcellularLocation>
</comment>
<dbReference type="SUPFAM" id="SSF53850">
    <property type="entry name" value="Periplasmic binding protein-like II"/>
    <property type="match status" value="1"/>
</dbReference>
<dbReference type="PANTHER" id="PTHR30024">
    <property type="entry name" value="ALIPHATIC SULFONATES-BINDING PROTEIN-RELATED"/>
    <property type="match status" value="1"/>
</dbReference>
<keyword evidence="3" id="KW-0732">Signal</keyword>